<evidence type="ECO:0000313" key="1">
    <source>
        <dbReference type="EMBL" id="CAD8117330.1"/>
    </source>
</evidence>
<gene>
    <name evidence="1" type="ORF">PSON_ATCC_30995.1.T1130152</name>
</gene>
<sequence length="698" mass="84654">MLIKQIKEILQLKRNFSEDKEDNNLKLNNFNGFQDQHQRWLNGQKRLENCLLRIAKLDDGKQKSDEFFYTDSTKQIQYEYSLLLAKQLLKEITNILLNNKFKDFLNKFDQAEEYIQTLLDQFKYFPNQQSKFQEQEVETRKYLFEIIIKYFKSINIDYLKKIVKQQRSLDYYVNQISVAILELFYEDYILKLQTEDYNIKIQEQKKKILFNNPKDQCSLITQKLRQQLPQPNNHTFGFENKEINVFCELSNEEQFGKILEEAILFDSFYYDKQLTNQSYHNQKQRKLKVQSQKYSKQDLEQFISHYKVNQLRMTKKNIGEFNKTDYSNRYFQTREQRLKSENNKSRIIEVTNKINKRRINTIQQFFENDPEIKRQENKEVIDYLVNYNYKQVPKILQNFIIHHKSNEEKDLSSELLHKLFFKYSNKQEVDSSQTFQFMNSQSFQTLFKDLKIQIPNDKGLKIFNKSLEDQSFFRDKGLNYSYFLDTIRGLASVQKKNDTNNPEFQKREIEQNTDPQEKINKFLQLYIFPNKNFIYEPIDLQLQNCEYYQDFLETFYPLIAEFFLNSKNEKSQLINFDDVVKVFMKIKLCPSKITKATLRYYFYYSQIEDEGLNLQQFHNFLNLLAMQQNKKIIGTKESSNVIQYYTYIFEQKNGISNDTLAIFQKIMIFYIHKDYLRLLRQTKLHEFSIERRESSQDF</sequence>
<evidence type="ECO:0000313" key="2">
    <source>
        <dbReference type="Proteomes" id="UP000692954"/>
    </source>
</evidence>
<comment type="caution">
    <text evidence="1">The sequence shown here is derived from an EMBL/GenBank/DDBJ whole genome shotgun (WGS) entry which is preliminary data.</text>
</comment>
<organism evidence="1 2">
    <name type="scientific">Paramecium sonneborni</name>
    <dbReference type="NCBI Taxonomy" id="65129"/>
    <lineage>
        <taxon>Eukaryota</taxon>
        <taxon>Sar</taxon>
        <taxon>Alveolata</taxon>
        <taxon>Ciliophora</taxon>
        <taxon>Intramacronucleata</taxon>
        <taxon>Oligohymenophorea</taxon>
        <taxon>Peniculida</taxon>
        <taxon>Parameciidae</taxon>
        <taxon>Paramecium</taxon>
    </lineage>
</organism>
<protein>
    <submittedName>
        <fullName evidence="1">Uncharacterized protein</fullName>
    </submittedName>
</protein>
<name>A0A8S1QS05_9CILI</name>
<proteinExistence type="predicted"/>
<dbReference type="EMBL" id="CAJJDN010000113">
    <property type="protein sequence ID" value="CAD8117330.1"/>
    <property type="molecule type" value="Genomic_DNA"/>
</dbReference>
<dbReference type="Proteomes" id="UP000692954">
    <property type="component" value="Unassembled WGS sequence"/>
</dbReference>
<reference evidence="1" key="1">
    <citation type="submission" date="2021-01" db="EMBL/GenBank/DDBJ databases">
        <authorList>
            <consortium name="Genoscope - CEA"/>
            <person name="William W."/>
        </authorList>
    </citation>
    <scope>NUCLEOTIDE SEQUENCE</scope>
</reference>
<dbReference type="AlphaFoldDB" id="A0A8S1QS05"/>
<keyword evidence="2" id="KW-1185">Reference proteome</keyword>
<accession>A0A8S1QS05</accession>